<dbReference type="InterPro" id="IPR036856">
    <property type="entry name" value="Ald_Oxase/Xan_DH_a/b_sf"/>
</dbReference>
<dbReference type="SMART" id="SM01008">
    <property type="entry name" value="Ald_Xan_dh_C"/>
    <property type="match status" value="1"/>
</dbReference>
<dbReference type="Gene3D" id="3.90.1170.50">
    <property type="entry name" value="Aldehyde oxidase/xanthine dehydrogenase, a/b hammerhead"/>
    <property type="match status" value="1"/>
</dbReference>
<evidence type="ECO:0000259" key="3">
    <source>
        <dbReference type="SMART" id="SM01008"/>
    </source>
</evidence>
<proteinExistence type="predicted"/>
<organism evidence="4 5">
    <name type="scientific">Paraburkholderia edwinii</name>
    <dbReference type="NCBI Taxonomy" id="2861782"/>
    <lineage>
        <taxon>Bacteria</taxon>
        <taxon>Pseudomonadati</taxon>
        <taxon>Pseudomonadota</taxon>
        <taxon>Betaproteobacteria</taxon>
        <taxon>Burkholderiales</taxon>
        <taxon>Burkholderiaceae</taxon>
        <taxon>Paraburkholderia</taxon>
    </lineage>
</organism>
<accession>A0ABX8UW51</accession>
<dbReference type="Pfam" id="PF20256">
    <property type="entry name" value="MoCoBD_2"/>
    <property type="match status" value="1"/>
</dbReference>
<dbReference type="InterPro" id="IPR046867">
    <property type="entry name" value="AldOxase/xan_DH_MoCoBD2"/>
</dbReference>
<dbReference type="InterPro" id="IPR008274">
    <property type="entry name" value="AldOxase/xan_DH_MoCoBD1"/>
</dbReference>
<dbReference type="Pfam" id="PF02738">
    <property type="entry name" value="MoCoBD_1"/>
    <property type="match status" value="1"/>
</dbReference>
<reference evidence="4 5" key="1">
    <citation type="submission" date="2021-07" db="EMBL/GenBank/DDBJ databases">
        <title>Paraburkholderia edwinii protects Aspergillus sp. from phenazines by acting as a toxin sponge.</title>
        <authorList>
            <person name="Dahlstrom K.M."/>
            <person name="Newman D.K."/>
        </authorList>
    </citation>
    <scope>NUCLEOTIDE SEQUENCE [LARGE SCALE GENOMIC DNA]</scope>
    <source>
        <strain evidence="4 5">Pe01</strain>
    </source>
</reference>
<gene>
    <name evidence="4" type="ORF">KZJ38_29335</name>
</gene>
<evidence type="ECO:0000256" key="1">
    <source>
        <dbReference type="ARBA" id="ARBA00022505"/>
    </source>
</evidence>
<keyword evidence="2" id="KW-0560">Oxidoreductase</keyword>
<evidence type="ECO:0000313" key="4">
    <source>
        <dbReference type="EMBL" id="QYD71155.1"/>
    </source>
</evidence>
<evidence type="ECO:0000256" key="2">
    <source>
        <dbReference type="ARBA" id="ARBA00023002"/>
    </source>
</evidence>
<dbReference type="PANTHER" id="PTHR11908:SF132">
    <property type="entry name" value="ALDEHYDE OXIDASE 1-RELATED"/>
    <property type="match status" value="1"/>
</dbReference>
<keyword evidence="5" id="KW-1185">Reference proteome</keyword>
<dbReference type="InterPro" id="IPR016208">
    <property type="entry name" value="Ald_Oxase/xanthine_DH-like"/>
</dbReference>
<dbReference type="RefSeq" id="WP_219800588.1">
    <property type="nucleotide sequence ID" value="NZ_CP080096.1"/>
</dbReference>
<dbReference type="SUPFAM" id="SSF56003">
    <property type="entry name" value="Molybdenum cofactor-binding domain"/>
    <property type="match status" value="1"/>
</dbReference>
<dbReference type="SUPFAM" id="SSF54665">
    <property type="entry name" value="CO dehydrogenase molybdoprotein N-domain-like"/>
    <property type="match status" value="1"/>
</dbReference>
<name>A0ABX8UW51_9BURK</name>
<dbReference type="InterPro" id="IPR000674">
    <property type="entry name" value="Ald_Oxase/Xan_DH_a/b"/>
</dbReference>
<dbReference type="PANTHER" id="PTHR11908">
    <property type="entry name" value="XANTHINE DEHYDROGENASE"/>
    <property type="match status" value="1"/>
</dbReference>
<protein>
    <submittedName>
        <fullName evidence="4">Xanthine dehydrogenase family protein molybdopterin-binding subunit</fullName>
    </submittedName>
</protein>
<sequence length="808" mass="87342">MIKRPVRQPSDRPQGIGASLERKEDARFMHGRGEYVGNIRMVGMLDVAFVRSPIAHGHIVGIEKPAGFEHAVYTHADLDGVQPIVANSGLPGFKSSEQPVLAHGKVRQVGEMIAMCVAATRAEAEDIAAQVFVDFEELPAVVDMLDARREGSALVHEHWGDNVFLETFVDTHTKTAPETAIDLDGIRRTAPIRVQRKLRTSRQSMAPMEGRGVVAHWDRRLAQLIVHTSAQMPHITRTGLAQCLDLDEGQVRVIAPDVGGGFGYKGILLPEEVCCGWLAMQLERPIRWIEDRREQLTANANCREHDYDITAYADRDGRLIAVECEATVDSGAYSSYPFSACLEAAQVGSILPGPYKMDRYRCRTWSVATNKPPILPYRGVARTGVCYAIETMMDTIAVAAGLEPHEVRLRNLVEPHEMPFDNITNKHFDSGDYPEAVRRAVAAIDLPAVRARQRRGEADGRRIGFGIAVFCEQGAHGTSVYHGWGIPMVPGREPAVLRLTPDGVLEVRAGVHSHGQSMETTLAQIAHDVLGIDTERVRIVLGDTGVTPYSTGTWGSRSIVMAGGAVGQAAKELRQRLLKIGAWLLKTPVEDVSWQHGAVVSPNGATCALEQIAHTWYLKPQLLPPDVDPRGLEVATSYQAKRDTGTFSYACHAVVVAVDTALGLTEILDYVIVEDGGVLINPMVVDGQVYGGAAQGIGTALYEAMPYSEDGQPLASTLADYLLPGATEVPPIRIEHMETPAPYTEFGQKGIGESGAIGSTAALANAVNDALRPLGAEVTRLPLSPRAVLEAIARAGAAHHNAAKGVTA</sequence>
<dbReference type="Pfam" id="PF01315">
    <property type="entry name" value="Ald_Xan_dh_C"/>
    <property type="match status" value="1"/>
</dbReference>
<dbReference type="Proteomes" id="UP000826462">
    <property type="component" value="Chromosome 2"/>
</dbReference>
<dbReference type="Gene3D" id="3.30.365.10">
    <property type="entry name" value="Aldehyde oxidase/xanthine dehydrogenase, molybdopterin binding domain"/>
    <property type="match status" value="4"/>
</dbReference>
<feature type="domain" description="Aldehyde oxidase/xanthine dehydrogenase a/b hammerhead" evidence="3">
    <location>
        <begin position="30"/>
        <end position="139"/>
    </location>
</feature>
<dbReference type="EMBL" id="CP080096">
    <property type="protein sequence ID" value="QYD71155.1"/>
    <property type="molecule type" value="Genomic_DNA"/>
</dbReference>
<evidence type="ECO:0000313" key="5">
    <source>
        <dbReference type="Proteomes" id="UP000826462"/>
    </source>
</evidence>
<dbReference type="InterPro" id="IPR037165">
    <property type="entry name" value="AldOxase/xan_DH_Mopterin-bd_sf"/>
</dbReference>
<keyword evidence="1" id="KW-0500">Molybdenum</keyword>